<organism evidence="2 3">
    <name type="scientific">Mucor lusitanicus CBS 277.49</name>
    <dbReference type="NCBI Taxonomy" id="747725"/>
    <lineage>
        <taxon>Eukaryota</taxon>
        <taxon>Fungi</taxon>
        <taxon>Fungi incertae sedis</taxon>
        <taxon>Mucoromycota</taxon>
        <taxon>Mucoromycotina</taxon>
        <taxon>Mucoromycetes</taxon>
        <taxon>Mucorales</taxon>
        <taxon>Mucorineae</taxon>
        <taxon>Mucoraceae</taxon>
        <taxon>Mucor</taxon>
    </lineage>
</organism>
<comment type="caution">
    <text evidence="2">The sequence shown here is derived from an EMBL/GenBank/DDBJ whole genome shotgun (WGS) entry which is preliminary data.</text>
</comment>
<gene>
    <name evidence="2" type="ORF">MUCCIDRAFT_182259</name>
</gene>
<dbReference type="Proteomes" id="UP000077051">
    <property type="component" value="Unassembled WGS sequence"/>
</dbReference>
<keyword evidence="3" id="KW-1185">Reference proteome</keyword>
<evidence type="ECO:0000256" key="1">
    <source>
        <dbReference type="SAM" id="MobiDB-lite"/>
    </source>
</evidence>
<reference evidence="2 3" key="1">
    <citation type="submission" date="2015-06" db="EMBL/GenBank/DDBJ databases">
        <title>Expansion of signal transduction pathways in fungi by whole-genome duplication.</title>
        <authorList>
            <consortium name="DOE Joint Genome Institute"/>
            <person name="Corrochano L.M."/>
            <person name="Kuo A."/>
            <person name="Marcet-Houben M."/>
            <person name="Polaino S."/>
            <person name="Salamov A."/>
            <person name="Villalobos J.M."/>
            <person name="Alvarez M.I."/>
            <person name="Avalos J."/>
            <person name="Benito E.P."/>
            <person name="Benoit I."/>
            <person name="Burger G."/>
            <person name="Camino L.P."/>
            <person name="Canovas D."/>
            <person name="Cerda-Olmedo E."/>
            <person name="Cheng J.-F."/>
            <person name="Dominguez A."/>
            <person name="Elias M."/>
            <person name="Eslava A.P."/>
            <person name="Glaser F."/>
            <person name="Grimwood J."/>
            <person name="Gutierrez G."/>
            <person name="Heitman J."/>
            <person name="Henrissat B."/>
            <person name="Iturriaga E.A."/>
            <person name="Lang B.F."/>
            <person name="Lavin J.L."/>
            <person name="Lee S."/>
            <person name="Li W."/>
            <person name="Lindquist E."/>
            <person name="Lopez-Garcia S."/>
            <person name="Luque E.M."/>
            <person name="Marcos A.T."/>
            <person name="Martin J."/>
            <person name="Mccluskey K."/>
            <person name="Medina H.R."/>
            <person name="Miralles-Duran A."/>
            <person name="Miyazaki A."/>
            <person name="Munoz-Torres E."/>
            <person name="Oguiza J.A."/>
            <person name="Ohm R."/>
            <person name="Olmedo M."/>
            <person name="Orejas M."/>
            <person name="Ortiz-Castellanos L."/>
            <person name="Pisabarro A.G."/>
            <person name="Rodriguez-Romero J."/>
            <person name="Ruiz-Herrera J."/>
            <person name="Ruiz-Vazquez R."/>
            <person name="Sanz C."/>
            <person name="Schackwitz W."/>
            <person name="Schmutz J."/>
            <person name="Shahriari M."/>
            <person name="Shelest E."/>
            <person name="Silva-Franco F."/>
            <person name="Soanes D."/>
            <person name="Syed K."/>
            <person name="Tagua V.G."/>
            <person name="Talbot N.J."/>
            <person name="Thon M."/>
            <person name="De Vries R.P."/>
            <person name="Wiebenga A."/>
            <person name="Yadav J.S."/>
            <person name="Braun E.L."/>
            <person name="Baker S."/>
            <person name="Garre V."/>
            <person name="Horwitz B."/>
            <person name="Torres-Martinez S."/>
            <person name="Idnurm A."/>
            <person name="Herrera-Estrella A."/>
            <person name="Gabaldon T."/>
            <person name="Grigoriev I.V."/>
        </authorList>
    </citation>
    <scope>NUCLEOTIDE SEQUENCE [LARGE SCALE GENOMIC DNA]</scope>
    <source>
        <strain evidence="2 3">CBS 277.49</strain>
    </source>
</reference>
<feature type="region of interest" description="Disordered" evidence="1">
    <location>
        <begin position="474"/>
        <end position="494"/>
    </location>
</feature>
<sequence length="753" mass="86723">MFQEYQTDTVEDLYNEIEHLIDVPFEKFSKDVQQYQMADDTAAGLEEFDHHYQQPLQRQPSLHQEQTHSPPANDASFERPILIESDSDEVEEELLTPDQQLTYITCYKCNKVLPFESNNALGANNNVNVCLDCSTKKRGRSRSFISEVADKLKNLGSSSNTVSLLSPSTAKIDRRKSMPSMNDAYTSSSLAPSPTPSRPSSRASSFIEDVKQFLAPLSRKSSRNSMFQDYQQGDHASHKGPSRKTSHNSLLDAINICKPKQRQQHTSPSYERRIMDENNWTQEDNEVMNIFQQQQQQPSPSHHNMEDLDVVQHIPIRRKQIKQIESRQDRIDIYNSAYLDCMQAPTDLVPWIIKQTQKGPPDDWFGYTPPATREPKKVMGIFKRKAKSRGDLRAQQLQLGDELLNRSTPLLHHRYSNSNLSVSPSANSMYMDNADVVHSPSEITPQDYDDHGQEYFDGYHDHPTAASISPSQNALLSPMEDPLTPPTHQSQPVQPVSILKKSNSNRQLQQQPDYAYDPYYQDTVPYDDVEDDDYHNYNQGAMYNNAYDYDEYGYEQPTRHYAAAPMRAPIRQRSSSSMVADRNRYNSSRQQMMNEQDYHISMDPPRRRRSSRSRSRNEDYYYNDAPVPVYYDDPPPSSYYDAPPAPAPSRRARDHYQPPSHGAMRSSSNSSSRQSSMAAHSSNNNNNKKPHDYYGLSAKLTPFMMEEWEITLDELCDLFPRLDRHYINDFLRSAQGDFVTAKNMIMEMIMEIR</sequence>
<dbReference type="EMBL" id="AMYB01000001">
    <property type="protein sequence ID" value="OAD07862.1"/>
    <property type="molecule type" value="Genomic_DNA"/>
</dbReference>
<dbReference type="AlphaFoldDB" id="A0A162TX81"/>
<feature type="compositionally biased region" description="Polar residues" evidence="1">
    <location>
        <begin position="585"/>
        <end position="594"/>
    </location>
</feature>
<feature type="region of interest" description="Disordered" evidence="1">
    <location>
        <begin position="157"/>
        <end position="205"/>
    </location>
</feature>
<feature type="compositionally biased region" description="Polar residues" evidence="1">
    <location>
        <begin position="54"/>
        <end position="70"/>
    </location>
</feature>
<evidence type="ECO:0000313" key="3">
    <source>
        <dbReference type="Proteomes" id="UP000077051"/>
    </source>
</evidence>
<feature type="compositionally biased region" description="Low complexity" evidence="1">
    <location>
        <begin position="186"/>
        <end position="205"/>
    </location>
</feature>
<feature type="compositionally biased region" description="Low complexity" evidence="1">
    <location>
        <begin position="620"/>
        <end position="632"/>
    </location>
</feature>
<dbReference type="OrthoDB" id="2283499at2759"/>
<dbReference type="VEuPathDB" id="FungiDB:MUCCIDRAFT_182259"/>
<feature type="region of interest" description="Disordered" evidence="1">
    <location>
        <begin position="54"/>
        <end position="78"/>
    </location>
</feature>
<evidence type="ECO:0008006" key="4">
    <source>
        <dbReference type="Google" id="ProtNLM"/>
    </source>
</evidence>
<feature type="compositionally biased region" description="Pro residues" evidence="1">
    <location>
        <begin position="633"/>
        <end position="647"/>
    </location>
</feature>
<feature type="region of interest" description="Disordered" evidence="1">
    <location>
        <begin position="567"/>
        <end position="691"/>
    </location>
</feature>
<feature type="compositionally biased region" description="Low complexity" evidence="1">
    <location>
        <begin position="157"/>
        <end position="168"/>
    </location>
</feature>
<feature type="compositionally biased region" description="Low complexity" evidence="1">
    <location>
        <begin position="660"/>
        <end position="687"/>
    </location>
</feature>
<proteinExistence type="predicted"/>
<protein>
    <recommendedName>
        <fullName evidence="4">CUE domain-containing protein</fullName>
    </recommendedName>
</protein>
<name>A0A162TX81_MUCCL</name>
<accession>A0A162TX81</accession>
<evidence type="ECO:0000313" key="2">
    <source>
        <dbReference type="EMBL" id="OAD07862.1"/>
    </source>
</evidence>